<reference evidence="2" key="1">
    <citation type="submission" date="2019-10" db="EMBL/GenBank/DDBJ databases">
        <authorList>
            <consortium name="DOE Joint Genome Institute"/>
            <person name="Kuo A."/>
            <person name="Miyauchi S."/>
            <person name="Kiss E."/>
            <person name="Drula E."/>
            <person name="Kohler A."/>
            <person name="Sanchez-Garcia M."/>
            <person name="Andreopoulos B."/>
            <person name="Barry K.W."/>
            <person name="Bonito G."/>
            <person name="Buee M."/>
            <person name="Carver A."/>
            <person name="Chen C."/>
            <person name="Cichocki N."/>
            <person name="Clum A."/>
            <person name="Culley D."/>
            <person name="Crous P.W."/>
            <person name="Fauchery L."/>
            <person name="Girlanda M."/>
            <person name="Hayes R."/>
            <person name="Keri Z."/>
            <person name="LaButti K."/>
            <person name="Lipzen A."/>
            <person name="Lombard V."/>
            <person name="Magnuson J."/>
            <person name="Maillard F."/>
            <person name="Morin E."/>
            <person name="Murat C."/>
            <person name="Nolan M."/>
            <person name="Ohm R."/>
            <person name="Pangilinan J."/>
            <person name="Pereira M."/>
            <person name="Perotto S."/>
            <person name="Peter M."/>
            <person name="Riley R."/>
            <person name="Sitrit Y."/>
            <person name="Stielow B."/>
            <person name="Szollosi G."/>
            <person name="Zifcakova L."/>
            <person name="Stursova M."/>
            <person name="Spatafora J.W."/>
            <person name="Tedersoo L."/>
            <person name="Vaario L.-M."/>
            <person name="Yamada A."/>
            <person name="Yan M."/>
            <person name="Wang P."/>
            <person name="Xu J."/>
            <person name="Bruns T."/>
            <person name="Baldrian P."/>
            <person name="Vilgalys R."/>
            <person name="Henrissat B."/>
            <person name="Grigoriev I.V."/>
            <person name="Hibbett D."/>
            <person name="Nagy L.G."/>
            <person name="Martin F.M."/>
        </authorList>
    </citation>
    <scope>NUCLEOTIDE SEQUENCE</scope>
    <source>
        <strain evidence="2">BED1</strain>
    </source>
</reference>
<evidence type="ECO:0000313" key="3">
    <source>
        <dbReference type="Proteomes" id="UP001194468"/>
    </source>
</evidence>
<sequence>MTFDLLSRFRRPLPTRDARGPQHVQRPPPMVARVHGKRPAHVPQVRPQARRVHQQPTPAMAPRALVPARKGPVARPPPPSRRGPTMRPPARPLPPQRASSKLMNCLHFNFHPSQKRDLALPPLRSSKHMSGQHAPPFPPPRGAIRAPPRHVHWAPAQAPLPPQPYPYPSHASSRTSSSRTPSHARTQHYPSPPAIPRYQAPSQTSRGMVLVPHRRR</sequence>
<gene>
    <name evidence="2" type="ORF">L210DRAFT_2647080</name>
</gene>
<feature type="compositionally biased region" description="Pro residues" evidence="1">
    <location>
        <begin position="158"/>
        <end position="167"/>
    </location>
</feature>
<evidence type="ECO:0000256" key="1">
    <source>
        <dbReference type="SAM" id="MobiDB-lite"/>
    </source>
</evidence>
<organism evidence="2 3">
    <name type="scientific">Boletus edulis BED1</name>
    <dbReference type="NCBI Taxonomy" id="1328754"/>
    <lineage>
        <taxon>Eukaryota</taxon>
        <taxon>Fungi</taxon>
        <taxon>Dikarya</taxon>
        <taxon>Basidiomycota</taxon>
        <taxon>Agaricomycotina</taxon>
        <taxon>Agaricomycetes</taxon>
        <taxon>Agaricomycetidae</taxon>
        <taxon>Boletales</taxon>
        <taxon>Boletineae</taxon>
        <taxon>Boletaceae</taxon>
        <taxon>Boletoideae</taxon>
        <taxon>Boletus</taxon>
    </lineage>
</organism>
<comment type="caution">
    <text evidence="2">The sequence shown here is derived from an EMBL/GenBank/DDBJ whole genome shotgun (WGS) entry which is preliminary data.</text>
</comment>
<dbReference type="Proteomes" id="UP001194468">
    <property type="component" value="Unassembled WGS sequence"/>
</dbReference>
<dbReference type="EMBL" id="WHUW01000003">
    <property type="protein sequence ID" value="KAF8449116.1"/>
    <property type="molecule type" value="Genomic_DNA"/>
</dbReference>
<feature type="compositionally biased region" description="Pro residues" evidence="1">
    <location>
        <begin position="74"/>
        <end position="95"/>
    </location>
</feature>
<reference evidence="2" key="2">
    <citation type="journal article" date="2020" name="Nat. Commun.">
        <title>Large-scale genome sequencing of mycorrhizal fungi provides insights into the early evolution of symbiotic traits.</title>
        <authorList>
            <person name="Miyauchi S."/>
            <person name="Kiss E."/>
            <person name="Kuo A."/>
            <person name="Drula E."/>
            <person name="Kohler A."/>
            <person name="Sanchez-Garcia M."/>
            <person name="Morin E."/>
            <person name="Andreopoulos B."/>
            <person name="Barry K.W."/>
            <person name="Bonito G."/>
            <person name="Buee M."/>
            <person name="Carver A."/>
            <person name="Chen C."/>
            <person name="Cichocki N."/>
            <person name="Clum A."/>
            <person name="Culley D."/>
            <person name="Crous P.W."/>
            <person name="Fauchery L."/>
            <person name="Girlanda M."/>
            <person name="Hayes R.D."/>
            <person name="Keri Z."/>
            <person name="LaButti K."/>
            <person name="Lipzen A."/>
            <person name="Lombard V."/>
            <person name="Magnuson J."/>
            <person name="Maillard F."/>
            <person name="Murat C."/>
            <person name="Nolan M."/>
            <person name="Ohm R.A."/>
            <person name="Pangilinan J."/>
            <person name="Pereira M.F."/>
            <person name="Perotto S."/>
            <person name="Peter M."/>
            <person name="Pfister S."/>
            <person name="Riley R."/>
            <person name="Sitrit Y."/>
            <person name="Stielow J.B."/>
            <person name="Szollosi G."/>
            <person name="Zifcakova L."/>
            <person name="Stursova M."/>
            <person name="Spatafora J.W."/>
            <person name="Tedersoo L."/>
            <person name="Vaario L.M."/>
            <person name="Yamada A."/>
            <person name="Yan M."/>
            <person name="Wang P."/>
            <person name="Xu J."/>
            <person name="Bruns T."/>
            <person name="Baldrian P."/>
            <person name="Vilgalys R."/>
            <person name="Dunand C."/>
            <person name="Henrissat B."/>
            <person name="Grigoriev I.V."/>
            <person name="Hibbett D."/>
            <person name="Nagy L.G."/>
            <person name="Martin F.M."/>
        </authorList>
    </citation>
    <scope>NUCLEOTIDE SEQUENCE</scope>
    <source>
        <strain evidence="2">BED1</strain>
    </source>
</reference>
<keyword evidence="3" id="KW-1185">Reference proteome</keyword>
<name>A0AAD4GJP8_BOLED</name>
<feature type="compositionally biased region" description="Low complexity" evidence="1">
    <location>
        <begin position="168"/>
        <end position="184"/>
    </location>
</feature>
<feature type="region of interest" description="Disordered" evidence="1">
    <location>
        <begin position="123"/>
        <end position="216"/>
    </location>
</feature>
<proteinExistence type="predicted"/>
<accession>A0AAD4GJP8</accession>
<dbReference type="AlphaFoldDB" id="A0AAD4GJP8"/>
<evidence type="ECO:0000313" key="2">
    <source>
        <dbReference type="EMBL" id="KAF8449116.1"/>
    </source>
</evidence>
<feature type="region of interest" description="Disordered" evidence="1">
    <location>
        <begin position="1"/>
        <end position="98"/>
    </location>
</feature>
<protein>
    <submittedName>
        <fullName evidence="2">Uncharacterized protein</fullName>
    </submittedName>
</protein>